<protein>
    <submittedName>
        <fullName evidence="2">Uncharacterized protein</fullName>
    </submittedName>
</protein>
<organism evidence="2 3">
    <name type="scientific">Nocardia brasiliensis (strain ATCC 700358 / HUJEG-1)</name>
    <dbReference type="NCBI Taxonomy" id="1133849"/>
    <lineage>
        <taxon>Bacteria</taxon>
        <taxon>Bacillati</taxon>
        <taxon>Actinomycetota</taxon>
        <taxon>Actinomycetes</taxon>
        <taxon>Mycobacteriales</taxon>
        <taxon>Nocardiaceae</taxon>
        <taxon>Nocardia</taxon>
    </lineage>
</organism>
<keyword evidence="3" id="KW-1185">Reference proteome</keyword>
<gene>
    <name evidence="2" type="ORF">O3I_016145</name>
</gene>
<feature type="compositionally biased region" description="Polar residues" evidence="1">
    <location>
        <begin position="89"/>
        <end position="98"/>
    </location>
</feature>
<evidence type="ECO:0000313" key="2">
    <source>
        <dbReference type="EMBL" id="AFU01190.1"/>
    </source>
</evidence>
<dbReference type="Proteomes" id="UP000006304">
    <property type="component" value="Chromosome"/>
</dbReference>
<feature type="region of interest" description="Disordered" evidence="1">
    <location>
        <begin position="1"/>
        <end position="98"/>
    </location>
</feature>
<accession>K0EWD4</accession>
<evidence type="ECO:0000313" key="3">
    <source>
        <dbReference type="Proteomes" id="UP000006304"/>
    </source>
</evidence>
<proteinExistence type="predicted"/>
<sequence>MAAGSTAGLDDRPAASAIGTSLPQVGTYGSGVAPPGGAAPADLGVAADAAPGTEGSGVRPPGGALLETPCAVSDVETDATSPPAGGLDGTSTPDTPGT</sequence>
<reference evidence="2 3" key="1">
    <citation type="journal article" date="2012" name="J. Bacteriol.">
        <title>Complete genome sequence of Nocardia brasiliensis HUJEG-1.</title>
        <authorList>
            <person name="Vera-Cabrera L."/>
            <person name="Ortiz-Lopez R."/>
            <person name="Elizondo-Gonzalez R."/>
            <person name="Perez-Maya A.A."/>
            <person name="Ocampo-Candiani J."/>
        </authorList>
    </citation>
    <scope>NUCLEOTIDE SEQUENCE [LARGE SCALE GENOMIC DNA]</scope>
    <source>
        <strain evidence="3">ATCC 700358</strain>
    </source>
</reference>
<dbReference type="EMBL" id="CP003876">
    <property type="protein sequence ID" value="AFU01190.1"/>
    <property type="molecule type" value="Genomic_DNA"/>
</dbReference>
<dbReference type="KEGG" id="nbr:O3I_016145"/>
<dbReference type="AlphaFoldDB" id="K0EWD4"/>
<dbReference type="HOGENOM" id="CLU_2330911_0_0_11"/>
<name>K0EWD4_NOCB7</name>
<evidence type="ECO:0000256" key="1">
    <source>
        <dbReference type="SAM" id="MobiDB-lite"/>
    </source>
</evidence>
<feature type="compositionally biased region" description="Low complexity" evidence="1">
    <location>
        <begin position="31"/>
        <end position="52"/>
    </location>
</feature>